<evidence type="ECO:0008006" key="3">
    <source>
        <dbReference type="Google" id="ProtNLM"/>
    </source>
</evidence>
<reference evidence="1 2" key="1">
    <citation type="submission" date="2014-10" db="EMBL/GenBank/DDBJ databases">
        <title>Draft genome sequence of Actinoplanes utahensis NRRL 12052.</title>
        <authorList>
            <person name="Velasco-Bucheli B."/>
            <person name="del Cerro C."/>
            <person name="Hormigo D."/>
            <person name="Garcia J.L."/>
            <person name="Acebal C."/>
            <person name="Arroyo M."/>
            <person name="de la Mata I."/>
        </authorList>
    </citation>
    <scope>NUCLEOTIDE SEQUENCE [LARGE SCALE GENOMIC DNA]</scope>
    <source>
        <strain evidence="1 2">NRRL 12052</strain>
    </source>
</reference>
<sequence>MSVPVLVAEASRRAERLGFTASCEDPAGPMLAVLAAAVPRNGRILELGTGSGVGTAWLVSGLTDRDDVTVTTVELDADLVKAVSEASWPSFVTFVEGDAGEVLPTLGRFDLIFADAVAGKWTGLELTLNALAPGAVLLVDDMSPALYPDPEHQAIVRRVERSLADDPRLISVRIPAGTHLTLATRRY</sequence>
<dbReference type="SUPFAM" id="SSF53335">
    <property type="entry name" value="S-adenosyl-L-methionine-dependent methyltransferases"/>
    <property type="match status" value="1"/>
</dbReference>
<evidence type="ECO:0000313" key="1">
    <source>
        <dbReference type="EMBL" id="KHD73320.1"/>
    </source>
</evidence>
<dbReference type="EMBL" id="JRTT01000132">
    <property type="protein sequence ID" value="KHD73320.1"/>
    <property type="molecule type" value="Genomic_DNA"/>
</dbReference>
<protein>
    <recommendedName>
        <fullName evidence="3">Methyltransferase</fullName>
    </recommendedName>
</protein>
<dbReference type="InterPro" id="IPR029063">
    <property type="entry name" value="SAM-dependent_MTases_sf"/>
</dbReference>
<dbReference type="eggNOG" id="COG4122">
    <property type="taxonomic scope" value="Bacteria"/>
</dbReference>
<dbReference type="CDD" id="cd02440">
    <property type="entry name" value="AdoMet_MTases"/>
    <property type="match status" value="1"/>
</dbReference>
<dbReference type="AlphaFoldDB" id="A0A0A6UBC4"/>
<evidence type="ECO:0000313" key="2">
    <source>
        <dbReference type="Proteomes" id="UP000054537"/>
    </source>
</evidence>
<dbReference type="RefSeq" id="WP_043532424.1">
    <property type="nucleotide sequence ID" value="NZ_BAABKU010000005.1"/>
</dbReference>
<name>A0A0A6UBC4_ACTUT</name>
<accession>A0A0A6UBC4</accession>
<keyword evidence="2" id="KW-1185">Reference proteome</keyword>
<dbReference type="OrthoDB" id="484536at2"/>
<dbReference type="Gene3D" id="3.40.50.150">
    <property type="entry name" value="Vaccinia Virus protein VP39"/>
    <property type="match status" value="1"/>
</dbReference>
<dbReference type="PANTHER" id="PTHR43167:SF1">
    <property type="entry name" value="PUTATIVE (AFU_ORTHOLOGUE AFUA_6G01830)-RELATED"/>
    <property type="match status" value="1"/>
</dbReference>
<comment type="caution">
    <text evidence="1">The sequence shown here is derived from an EMBL/GenBank/DDBJ whole genome shotgun (WGS) entry which is preliminary data.</text>
</comment>
<dbReference type="Proteomes" id="UP000054537">
    <property type="component" value="Unassembled WGS sequence"/>
</dbReference>
<dbReference type="PANTHER" id="PTHR43167">
    <property type="entry name" value="PUTATIVE (AFU_ORTHOLOGUE AFUA_6G01830)-RELATED"/>
    <property type="match status" value="1"/>
</dbReference>
<dbReference type="Pfam" id="PF13578">
    <property type="entry name" value="Methyltransf_24"/>
    <property type="match status" value="1"/>
</dbReference>
<gene>
    <name evidence="1" type="ORF">MB27_35480</name>
</gene>
<dbReference type="STRING" id="1869.MB27_35480"/>
<organism evidence="1 2">
    <name type="scientific">Actinoplanes utahensis</name>
    <dbReference type="NCBI Taxonomy" id="1869"/>
    <lineage>
        <taxon>Bacteria</taxon>
        <taxon>Bacillati</taxon>
        <taxon>Actinomycetota</taxon>
        <taxon>Actinomycetes</taxon>
        <taxon>Micromonosporales</taxon>
        <taxon>Micromonosporaceae</taxon>
        <taxon>Actinoplanes</taxon>
    </lineage>
</organism>
<proteinExistence type="predicted"/>